<keyword evidence="4 12" id="KW-0597">Phosphoprotein</keyword>
<dbReference type="Gene3D" id="1.10.287.130">
    <property type="match status" value="1"/>
</dbReference>
<dbReference type="PROSITE" id="PS50109">
    <property type="entry name" value="HIS_KIN"/>
    <property type="match status" value="1"/>
</dbReference>
<dbReference type="InterPro" id="IPR035965">
    <property type="entry name" value="PAS-like_dom_sf"/>
</dbReference>
<dbReference type="Pfam" id="PF00989">
    <property type="entry name" value="PAS"/>
    <property type="match status" value="1"/>
</dbReference>
<evidence type="ECO:0000259" key="15">
    <source>
        <dbReference type="PROSITE" id="PS50112"/>
    </source>
</evidence>
<keyword evidence="9" id="KW-0067">ATP-binding</keyword>
<dbReference type="Pfam" id="PF00072">
    <property type="entry name" value="Response_reg"/>
    <property type="match status" value="1"/>
</dbReference>
<feature type="domain" description="PAC" evidence="16">
    <location>
        <begin position="617"/>
        <end position="669"/>
    </location>
</feature>
<dbReference type="SMART" id="SM00387">
    <property type="entry name" value="HATPase_c"/>
    <property type="match status" value="1"/>
</dbReference>
<dbReference type="AlphaFoldDB" id="A0A2C8F807"/>
<evidence type="ECO:0000256" key="11">
    <source>
        <dbReference type="ARBA" id="ARBA00023136"/>
    </source>
</evidence>
<dbReference type="CDD" id="cd17546">
    <property type="entry name" value="REC_hyHK_CKI1_RcsC-like"/>
    <property type="match status" value="1"/>
</dbReference>
<dbReference type="InterPro" id="IPR003594">
    <property type="entry name" value="HATPase_dom"/>
</dbReference>
<keyword evidence="7" id="KW-0547">Nucleotide-binding</keyword>
<name>A0A2C8F807_9BACT</name>
<dbReference type="InterPro" id="IPR013655">
    <property type="entry name" value="PAS_fold_3"/>
</dbReference>
<protein>
    <recommendedName>
        <fullName evidence="3">histidine kinase</fullName>
        <ecNumber evidence="3">2.7.13.3</ecNumber>
    </recommendedName>
</protein>
<dbReference type="Pfam" id="PF00512">
    <property type="entry name" value="HisKA"/>
    <property type="match status" value="1"/>
</dbReference>
<dbReference type="InterPro" id="IPR005467">
    <property type="entry name" value="His_kinase_dom"/>
</dbReference>
<dbReference type="InterPro" id="IPR004358">
    <property type="entry name" value="Sig_transdc_His_kin-like_C"/>
</dbReference>
<dbReference type="InterPro" id="IPR036097">
    <property type="entry name" value="HisK_dim/P_sf"/>
</dbReference>
<dbReference type="InterPro" id="IPR001789">
    <property type="entry name" value="Sig_transdc_resp-reg_receiver"/>
</dbReference>
<keyword evidence="10" id="KW-1133">Transmembrane helix</keyword>
<dbReference type="InterPro" id="IPR036890">
    <property type="entry name" value="HATPase_C_sf"/>
</dbReference>
<dbReference type="SMART" id="SM00448">
    <property type="entry name" value="REC"/>
    <property type="match status" value="1"/>
</dbReference>
<keyword evidence="6" id="KW-0812">Transmembrane</keyword>
<dbReference type="Pfam" id="PF13426">
    <property type="entry name" value="PAS_9"/>
    <property type="match status" value="2"/>
</dbReference>
<feature type="domain" description="PAS" evidence="15">
    <location>
        <begin position="288"/>
        <end position="345"/>
    </location>
</feature>
<dbReference type="GO" id="GO:0006355">
    <property type="term" value="P:regulation of DNA-templated transcription"/>
    <property type="evidence" value="ECO:0007669"/>
    <property type="project" value="InterPro"/>
</dbReference>
<dbReference type="Pfam" id="PF08447">
    <property type="entry name" value="PAS_3"/>
    <property type="match status" value="1"/>
</dbReference>
<feature type="domain" description="PAS" evidence="15">
    <location>
        <begin position="413"/>
        <end position="454"/>
    </location>
</feature>
<organism evidence="17 18">
    <name type="scientific">Pseudodesulfovibrio profundus</name>
    <dbReference type="NCBI Taxonomy" id="57320"/>
    <lineage>
        <taxon>Bacteria</taxon>
        <taxon>Pseudomonadati</taxon>
        <taxon>Thermodesulfobacteriota</taxon>
        <taxon>Desulfovibrionia</taxon>
        <taxon>Desulfovibrionales</taxon>
        <taxon>Desulfovibrionaceae</taxon>
    </lineage>
</organism>
<dbReference type="Pfam" id="PF02518">
    <property type="entry name" value="HATPase_c"/>
    <property type="match status" value="1"/>
</dbReference>
<dbReference type="InterPro" id="IPR000014">
    <property type="entry name" value="PAS"/>
</dbReference>
<dbReference type="PROSITE" id="PS50112">
    <property type="entry name" value="PAS"/>
    <property type="match status" value="4"/>
</dbReference>
<dbReference type="Gene3D" id="2.10.70.100">
    <property type="match status" value="1"/>
</dbReference>
<evidence type="ECO:0000259" key="16">
    <source>
        <dbReference type="PROSITE" id="PS50113"/>
    </source>
</evidence>
<comment type="subcellular location">
    <subcellularLocation>
        <location evidence="2">Membrane</location>
    </subcellularLocation>
</comment>
<evidence type="ECO:0000256" key="10">
    <source>
        <dbReference type="ARBA" id="ARBA00022989"/>
    </source>
</evidence>
<dbReference type="SUPFAM" id="SSF55785">
    <property type="entry name" value="PYP-like sensor domain (PAS domain)"/>
    <property type="match status" value="5"/>
</dbReference>
<dbReference type="SMART" id="SM00091">
    <property type="entry name" value="PAS"/>
    <property type="match status" value="5"/>
</dbReference>
<dbReference type="Gene3D" id="3.30.565.10">
    <property type="entry name" value="Histidine kinase-like ATPase, C-terminal domain"/>
    <property type="match status" value="1"/>
</dbReference>
<dbReference type="SUPFAM" id="SSF55874">
    <property type="entry name" value="ATPase domain of HSP90 chaperone/DNA topoisomerase II/histidine kinase"/>
    <property type="match status" value="1"/>
</dbReference>
<dbReference type="CDD" id="cd16922">
    <property type="entry name" value="HATPase_EvgS-ArcB-TorS-like"/>
    <property type="match status" value="1"/>
</dbReference>
<dbReference type="PROSITE" id="PS50110">
    <property type="entry name" value="RESPONSE_REGULATORY"/>
    <property type="match status" value="1"/>
</dbReference>
<dbReference type="GO" id="GO:0016020">
    <property type="term" value="C:membrane"/>
    <property type="evidence" value="ECO:0007669"/>
    <property type="project" value="UniProtKB-SubCell"/>
</dbReference>
<evidence type="ECO:0000256" key="4">
    <source>
        <dbReference type="ARBA" id="ARBA00022553"/>
    </source>
</evidence>
<evidence type="ECO:0000259" key="14">
    <source>
        <dbReference type="PROSITE" id="PS50110"/>
    </source>
</evidence>
<feature type="domain" description="PAC" evidence="16">
    <location>
        <begin position="488"/>
        <end position="540"/>
    </location>
</feature>
<feature type="domain" description="PAC" evidence="16">
    <location>
        <begin position="108"/>
        <end position="160"/>
    </location>
</feature>
<dbReference type="InterPro" id="IPR001610">
    <property type="entry name" value="PAC"/>
</dbReference>
<dbReference type="InterPro" id="IPR003661">
    <property type="entry name" value="HisK_dim/P_dom"/>
</dbReference>
<sequence>MYTEVNFFRVEKANMKDDTEVMKSSSVSKSPVSEEHSLRGLVFEDAPLPYQCLDEEGRILFVNQEWLKMLGYKKRDVIGSWFGNYLTSESVEIFRHRFNVFLNTGQVSDGEFTMICRDGSRIKVVVNGRISRNEQGEFLQTHCILHNISEKKRTRDELLSSERRFRGLFESSLDGIAFVDMEATILNVNPALCAMVGRSEDELLGKNARDLAPVESFDTAWAAYKKALINREDMPEIAQELIHAEGHRVRTSIRFWVISDDGKAPTGVWINVKDLSRVVQAEEALRHTESQYKRIVETANEGIIGLDAGKCIVFSNQVLADFVGYDRIELLGQPVSKIFPPSDSEDWAERISLSSLDAEERYESPFIRKDGTTVWGLISASRLMSESGEQTGSFAMIADITKRKRFEADLRESERKYRHIYEHAMEGLYQTSPDGRFLSANPTMARILGYDSPEELVYAISDVRHQLYVNPVDRDILIQEMEQHGRLNTRECQFLRRDGSVFWGLQNSRIVRDERGRVMMFEASLVDISERKEAEKALERSQELLNEVQRISMTGGWEVDLQSGEISWTDGQIDLFGEKREQMPNRLADLLRRYVHVEDQPMFRSNWDRMLQKREPFELEFRIVKGDGKEAVLLFKGVPEINAYGDIRRVFGATLDVTKERMAARELAQSHQRMLTILDGIDADIYVSEIDSYEVLFMNDHMRNSFGSTHGNICYKAFRKKDEPCGFCPKLDLLDENGDPVETIISERHNPITNRWYLNHDRAILWLEGKLVHMHMAADITALKEMEKDLKEAMSRAEEASTAKNEFLANMSHEIRTPLNGLLGMLQILQMGKLKDHQREHLETALESGRNLLQILNDILDLSKIESGMLDFDEQETELGEVLESVVSVFRHTAANRGVTVEWRIDERLPSTYLLDNGRLRQILFNLVGNATKFTEQGMVTVEAYPLPVPLKDGRMRVFFSVTDTGIGIPANKISEIFDPFTQVDGSVTRKYQGTGLGLGIVHRLVTLMNGTITVDSRLSKGTTIAFTVAAQPMQASARSIKKALENGSNMELNILVAEDEHVNRVVVERLLAKLGHKSVCVENGEQAVEMLMERQFDCLLTDIQMPGMDGVETTRVIRNKLGLKIPIVALTAHAMKGDRQRFMESGMNGYVAKPFDMSDLQAELSRVMQEAEN</sequence>
<accession>A0A2C8F807</accession>
<dbReference type="GO" id="GO:0005524">
    <property type="term" value="F:ATP binding"/>
    <property type="evidence" value="ECO:0007669"/>
    <property type="project" value="UniProtKB-KW"/>
</dbReference>
<dbReference type="Pfam" id="PF13188">
    <property type="entry name" value="PAS_8"/>
    <property type="match status" value="1"/>
</dbReference>
<dbReference type="SMART" id="SM00388">
    <property type="entry name" value="HisKA"/>
    <property type="match status" value="1"/>
</dbReference>
<evidence type="ECO:0000256" key="8">
    <source>
        <dbReference type="ARBA" id="ARBA00022777"/>
    </source>
</evidence>
<evidence type="ECO:0000259" key="13">
    <source>
        <dbReference type="PROSITE" id="PS50109"/>
    </source>
</evidence>
<keyword evidence="5" id="KW-0808">Transferase</keyword>
<evidence type="ECO:0000256" key="12">
    <source>
        <dbReference type="PROSITE-ProRule" id="PRU00169"/>
    </source>
</evidence>
<dbReference type="InterPro" id="IPR011006">
    <property type="entry name" value="CheY-like_superfamily"/>
</dbReference>
<dbReference type="EMBL" id="LT907975">
    <property type="protein sequence ID" value="SOB58579.1"/>
    <property type="molecule type" value="Genomic_DNA"/>
</dbReference>
<dbReference type="FunFam" id="1.10.287.130:FF:000004">
    <property type="entry name" value="Ethylene receptor 1"/>
    <property type="match status" value="1"/>
</dbReference>
<dbReference type="Gene3D" id="3.30.450.20">
    <property type="entry name" value="PAS domain"/>
    <property type="match status" value="5"/>
</dbReference>
<comment type="catalytic activity">
    <reaction evidence="1">
        <text>ATP + protein L-histidine = ADP + protein N-phospho-L-histidine.</text>
        <dbReference type="EC" id="2.7.13.3"/>
    </reaction>
</comment>
<evidence type="ECO:0000256" key="5">
    <source>
        <dbReference type="ARBA" id="ARBA00022679"/>
    </source>
</evidence>
<dbReference type="SMART" id="SM00086">
    <property type="entry name" value="PAC"/>
    <property type="match status" value="4"/>
</dbReference>
<dbReference type="CDD" id="cd00082">
    <property type="entry name" value="HisKA"/>
    <property type="match status" value="1"/>
</dbReference>
<feature type="domain" description="PAS" evidence="15">
    <location>
        <begin position="161"/>
        <end position="231"/>
    </location>
</feature>
<evidence type="ECO:0000256" key="9">
    <source>
        <dbReference type="ARBA" id="ARBA00022840"/>
    </source>
</evidence>
<dbReference type="CDD" id="cd00130">
    <property type="entry name" value="PAS"/>
    <property type="match status" value="5"/>
</dbReference>
<dbReference type="PROSITE" id="PS50113">
    <property type="entry name" value="PAC"/>
    <property type="match status" value="4"/>
</dbReference>
<dbReference type="KEGG" id="pprf:DPRO_1679"/>
<feature type="domain" description="Histidine kinase" evidence="13">
    <location>
        <begin position="810"/>
        <end position="1033"/>
    </location>
</feature>
<proteinExistence type="predicted"/>
<evidence type="ECO:0000313" key="17">
    <source>
        <dbReference type="EMBL" id="SOB58579.1"/>
    </source>
</evidence>
<dbReference type="EC" id="2.7.13.3" evidence="3"/>
<dbReference type="FunFam" id="3.30.565.10:FF:000010">
    <property type="entry name" value="Sensor histidine kinase RcsC"/>
    <property type="match status" value="1"/>
</dbReference>
<dbReference type="Gene3D" id="3.40.50.2300">
    <property type="match status" value="1"/>
</dbReference>
<dbReference type="PRINTS" id="PR00344">
    <property type="entry name" value="BCTRLSENSOR"/>
</dbReference>
<dbReference type="SUPFAM" id="SSF47384">
    <property type="entry name" value="Homodimeric domain of signal transducing histidine kinase"/>
    <property type="match status" value="1"/>
</dbReference>
<evidence type="ECO:0000256" key="3">
    <source>
        <dbReference type="ARBA" id="ARBA00012438"/>
    </source>
</evidence>
<evidence type="ECO:0000256" key="2">
    <source>
        <dbReference type="ARBA" id="ARBA00004370"/>
    </source>
</evidence>
<dbReference type="GO" id="GO:0000155">
    <property type="term" value="F:phosphorelay sensor kinase activity"/>
    <property type="evidence" value="ECO:0007669"/>
    <property type="project" value="InterPro"/>
</dbReference>
<feature type="domain" description="PAC" evidence="16">
    <location>
        <begin position="360"/>
        <end position="412"/>
    </location>
</feature>
<keyword evidence="8 17" id="KW-0418">Kinase</keyword>
<evidence type="ECO:0000313" key="18">
    <source>
        <dbReference type="Proteomes" id="UP000219215"/>
    </source>
</evidence>
<keyword evidence="18" id="KW-1185">Reference proteome</keyword>
<feature type="modified residue" description="4-aspartylphosphate" evidence="12">
    <location>
        <position position="1103"/>
    </location>
</feature>
<feature type="domain" description="PAS" evidence="15">
    <location>
        <begin position="53"/>
        <end position="105"/>
    </location>
</feature>
<evidence type="ECO:0000256" key="1">
    <source>
        <dbReference type="ARBA" id="ARBA00000085"/>
    </source>
</evidence>
<dbReference type="NCBIfam" id="TIGR00229">
    <property type="entry name" value="sensory_box"/>
    <property type="match status" value="4"/>
</dbReference>
<dbReference type="InterPro" id="IPR000700">
    <property type="entry name" value="PAS-assoc_C"/>
</dbReference>
<gene>
    <name evidence="17" type="ORF">DPRO_1679</name>
</gene>
<keyword evidence="11" id="KW-0472">Membrane</keyword>
<evidence type="ECO:0000256" key="6">
    <source>
        <dbReference type="ARBA" id="ARBA00022692"/>
    </source>
</evidence>
<dbReference type="InterPro" id="IPR013767">
    <property type="entry name" value="PAS_fold"/>
</dbReference>
<evidence type="ECO:0000256" key="7">
    <source>
        <dbReference type="ARBA" id="ARBA00022741"/>
    </source>
</evidence>
<dbReference type="Proteomes" id="UP000219215">
    <property type="component" value="Chromosome DPRO"/>
</dbReference>
<dbReference type="SUPFAM" id="SSF52172">
    <property type="entry name" value="CheY-like"/>
    <property type="match status" value="1"/>
</dbReference>
<reference evidence="18" key="1">
    <citation type="submission" date="2017-09" db="EMBL/GenBank/DDBJ databases">
        <authorList>
            <person name="Regsiter A."/>
            <person name="William W."/>
        </authorList>
    </citation>
    <scope>NUCLEOTIDE SEQUENCE [LARGE SCALE GENOMIC DNA]</scope>
    <source>
        <strain evidence="18">500-1</strain>
    </source>
</reference>
<dbReference type="PANTHER" id="PTHR43047">
    <property type="entry name" value="TWO-COMPONENT HISTIDINE PROTEIN KINASE"/>
    <property type="match status" value="1"/>
</dbReference>
<feature type="domain" description="Response regulatory" evidence="14">
    <location>
        <begin position="1054"/>
        <end position="1169"/>
    </location>
</feature>